<evidence type="ECO:0000256" key="1">
    <source>
        <dbReference type="ARBA" id="ARBA00009235"/>
    </source>
</evidence>
<name>R2QV40_9ENTE</name>
<evidence type="ECO:0000313" key="6">
    <source>
        <dbReference type="Proteomes" id="UP000014148"/>
    </source>
</evidence>
<gene>
    <name evidence="4" type="ORF">I585_02334</name>
    <name evidence="3" type="ORF">UAI_03152</name>
</gene>
<reference evidence="4 6" key="2">
    <citation type="submission" date="2013-03" db="EMBL/GenBank/DDBJ databases">
        <title>The Genome Sequence of Enterococcus malodoratus ATCC_43197 (PacBio/Illumina hybrid assembly).</title>
        <authorList>
            <consortium name="The Broad Institute Genomics Platform"/>
            <consortium name="The Broad Institute Genome Sequencing Center for Infectious Disease"/>
            <person name="Earl A."/>
            <person name="Russ C."/>
            <person name="Gilmore M."/>
            <person name="Surin D."/>
            <person name="Walker B."/>
            <person name="Young S."/>
            <person name="Zeng Q."/>
            <person name="Gargeya S."/>
            <person name="Fitzgerald M."/>
            <person name="Haas B."/>
            <person name="Abouelleil A."/>
            <person name="Allen A.W."/>
            <person name="Alvarado L."/>
            <person name="Arachchi H.M."/>
            <person name="Berlin A.M."/>
            <person name="Chapman S.B."/>
            <person name="Gainer-Dewar J."/>
            <person name="Goldberg J."/>
            <person name="Griggs A."/>
            <person name="Gujja S."/>
            <person name="Hansen M."/>
            <person name="Howarth C."/>
            <person name="Imamovic A."/>
            <person name="Ireland A."/>
            <person name="Larimer J."/>
            <person name="McCowan C."/>
            <person name="Murphy C."/>
            <person name="Pearson M."/>
            <person name="Poon T.W."/>
            <person name="Priest M."/>
            <person name="Roberts A."/>
            <person name="Saif S."/>
            <person name="Shea T."/>
            <person name="Sisk P."/>
            <person name="Sykes S."/>
            <person name="Wortman J."/>
            <person name="Nusbaum C."/>
            <person name="Birren B."/>
        </authorList>
    </citation>
    <scope>NUCLEOTIDE SEQUENCE [LARGE SCALE GENOMIC DNA]</scope>
    <source>
        <strain evidence="4 6">ATCC 43197</strain>
    </source>
</reference>
<dbReference type="Proteomes" id="UP000014148">
    <property type="component" value="Unassembled WGS sequence"/>
</dbReference>
<feature type="domain" description="SIS" evidence="2">
    <location>
        <begin position="29"/>
        <end position="172"/>
    </location>
</feature>
<reference evidence="3 5" key="1">
    <citation type="submission" date="2013-02" db="EMBL/GenBank/DDBJ databases">
        <title>The Genome Sequence of Enterococcus malodoratus ATCC_43197.</title>
        <authorList>
            <consortium name="The Broad Institute Genome Sequencing Platform"/>
            <consortium name="The Broad Institute Genome Sequencing Center for Infectious Disease"/>
            <person name="Earl A.M."/>
            <person name="Gilmore M.S."/>
            <person name="Lebreton F."/>
            <person name="Walker B."/>
            <person name="Young S.K."/>
            <person name="Zeng Q."/>
            <person name="Gargeya S."/>
            <person name="Fitzgerald M."/>
            <person name="Haas B."/>
            <person name="Abouelleil A."/>
            <person name="Alvarado L."/>
            <person name="Arachchi H.M."/>
            <person name="Berlin A.M."/>
            <person name="Chapman S.B."/>
            <person name="Dewar J."/>
            <person name="Goldberg J."/>
            <person name="Griggs A."/>
            <person name="Gujja S."/>
            <person name="Hansen M."/>
            <person name="Howarth C."/>
            <person name="Imamovic A."/>
            <person name="Larimer J."/>
            <person name="McCowan C."/>
            <person name="Murphy C."/>
            <person name="Neiman D."/>
            <person name="Pearson M."/>
            <person name="Priest M."/>
            <person name="Roberts A."/>
            <person name="Saif S."/>
            <person name="Shea T."/>
            <person name="Sisk P."/>
            <person name="Sykes S."/>
            <person name="Wortman J."/>
            <person name="Nusbaum C."/>
            <person name="Birren B."/>
        </authorList>
    </citation>
    <scope>NUCLEOTIDE SEQUENCE [LARGE SCALE GENOMIC DNA]</scope>
    <source>
        <strain evidence="3 5">ATCC 43197</strain>
    </source>
</reference>
<dbReference type="AlphaFoldDB" id="R2QV40"/>
<sequence length="185" mass="20035">MGYTAVEQKIVKEIAATLDNIVVKDVNRLVSEIEKAERVFFVGVGRVLLSLEGIAKRLAHLGVQTVVVGQITEPAITKKDLLIVGSGSGESSFPLAIAKKAKSFEAAVAHIGSNANSSMKEYTDLFVRIPVQTKLALPGEIPSVQPMTSLFEQCLLLLGDSIALMMVEEKAIDMPSLWQYHANLE</sequence>
<protein>
    <submittedName>
        <fullName evidence="3">6-phospho 3-hexuloisomerase</fullName>
    </submittedName>
</protein>
<dbReference type="NCBIfam" id="TIGR03127">
    <property type="entry name" value="RuMP_HxlB"/>
    <property type="match status" value="1"/>
</dbReference>
<dbReference type="eggNOG" id="COG0794">
    <property type="taxonomic scope" value="Bacteria"/>
</dbReference>
<dbReference type="EMBL" id="ASWA01000003">
    <property type="protein sequence ID" value="EOT66813.1"/>
    <property type="molecule type" value="Genomic_DNA"/>
</dbReference>
<proteinExistence type="inferred from homology"/>
<organism evidence="3 5">
    <name type="scientific">Enterococcus malodoratus ATCC 43197</name>
    <dbReference type="NCBI Taxonomy" id="1158601"/>
    <lineage>
        <taxon>Bacteria</taxon>
        <taxon>Bacillati</taxon>
        <taxon>Bacillota</taxon>
        <taxon>Bacilli</taxon>
        <taxon>Lactobacillales</taxon>
        <taxon>Enterococcaceae</taxon>
        <taxon>Enterococcus</taxon>
    </lineage>
</organism>
<dbReference type="OrthoDB" id="9797832at2"/>
<dbReference type="STRING" id="71451.RV07_GL001479"/>
<keyword evidence="3" id="KW-0413">Isomerase</keyword>
<dbReference type="InterPro" id="IPR046348">
    <property type="entry name" value="SIS_dom_sf"/>
</dbReference>
<dbReference type="GO" id="GO:0097367">
    <property type="term" value="F:carbohydrate derivative binding"/>
    <property type="evidence" value="ECO:0007669"/>
    <property type="project" value="InterPro"/>
</dbReference>
<keyword evidence="6" id="KW-1185">Reference proteome</keyword>
<dbReference type="Pfam" id="PF01380">
    <property type="entry name" value="SIS"/>
    <property type="match status" value="1"/>
</dbReference>
<dbReference type="Proteomes" id="UP000013783">
    <property type="component" value="Unassembled WGS sequence"/>
</dbReference>
<dbReference type="GO" id="GO:0016853">
    <property type="term" value="F:isomerase activity"/>
    <property type="evidence" value="ECO:0007669"/>
    <property type="project" value="UniProtKB-KW"/>
</dbReference>
<dbReference type="Gene3D" id="3.40.50.10490">
    <property type="entry name" value="Glucose-6-phosphate isomerase like protein, domain 1"/>
    <property type="match status" value="1"/>
</dbReference>
<dbReference type="PROSITE" id="PS51464">
    <property type="entry name" value="SIS"/>
    <property type="match status" value="1"/>
</dbReference>
<evidence type="ECO:0000313" key="5">
    <source>
        <dbReference type="Proteomes" id="UP000013783"/>
    </source>
</evidence>
<dbReference type="PANTHER" id="PTHR43443">
    <property type="entry name" value="3-HEXULOSE-6-PHOSPHATE ISOMERASE"/>
    <property type="match status" value="1"/>
</dbReference>
<evidence type="ECO:0000313" key="4">
    <source>
        <dbReference type="EMBL" id="EOT66813.1"/>
    </source>
</evidence>
<dbReference type="RefSeq" id="WP_010741952.1">
    <property type="nucleotide sequence ID" value="NZ_KB946251.1"/>
</dbReference>
<accession>R2QV40</accession>
<dbReference type="SUPFAM" id="SSF53697">
    <property type="entry name" value="SIS domain"/>
    <property type="match status" value="1"/>
</dbReference>
<evidence type="ECO:0000313" key="3">
    <source>
        <dbReference type="EMBL" id="EOH75350.1"/>
    </source>
</evidence>
<evidence type="ECO:0000259" key="2">
    <source>
        <dbReference type="PROSITE" id="PS51464"/>
    </source>
</evidence>
<dbReference type="InterPro" id="IPR017552">
    <property type="entry name" value="PHI/rmpB"/>
</dbReference>
<dbReference type="PANTHER" id="PTHR43443:SF1">
    <property type="entry name" value="3-HEXULOSE-6-PHOSPHATE ISOMERASE"/>
    <property type="match status" value="1"/>
</dbReference>
<comment type="caution">
    <text evidence="3">The sequence shown here is derived from an EMBL/GenBank/DDBJ whole genome shotgun (WGS) entry which is preliminary data.</text>
</comment>
<dbReference type="GO" id="GO:1901135">
    <property type="term" value="P:carbohydrate derivative metabolic process"/>
    <property type="evidence" value="ECO:0007669"/>
    <property type="project" value="InterPro"/>
</dbReference>
<dbReference type="EMBL" id="AJAK01000020">
    <property type="protein sequence ID" value="EOH75350.1"/>
    <property type="molecule type" value="Genomic_DNA"/>
</dbReference>
<comment type="similarity">
    <text evidence="1">Belongs to the SIS family. PHI subfamily.</text>
</comment>
<dbReference type="PATRIC" id="fig|1158601.3.peg.3122"/>
<dbReference type="InterPro" id="IPR001347">
    <property type="entry name" value="SIS_dom"/>
</dbReference>